<comment type="caution">
    <text evidence="1">The sequence shown here is derived from an EMBL/GenBank/DDBJ whole genome shotgun (WGS) entry which is preliminary data.</text>
</comment>
<sequence length="115" mass="13968">MKKCWDSNPGNRPKITEILELIDLYFCSYKYDKFAFKRIVKIKKEQQHYEIEKQFKKTEEYRKSHLTPFDENKRLTTHPQAFYTSRLLNPFTEDLPKDDNIGNNSVEVFDFTNYE</sequence>
<evidence type="ECO:0008006" key="3">
    <source>
        <dbReference type="Google" id="ProtNLM"/>
    </source>
</evidence>
<dbReference type="AlphaFoldDB" id="A0A915ZL50"/>
<reference evidence="1" key="1">
    <citation type="submission" date="2020-05" db="EMBL/GenBank/DDBJ databases">
        <authorList>
            <person name="Rincon C."/>
            <person name="Sanders R I."/>
            <person name="Robbins C."/>
            <person name="Chaturvedi A."/>
        </authorList>
    </citation>
    <scope>NUCLEOTIDE SEQUENCE</scope>
    <source>
        <strain evidence="1">CHB12</strain>
    </source>
</reference>
<proteinExistence type="predicted"/>
<name>A0A915ZL50_9GLOM</name>
<dbReference type="Proteomes" id="UP000684084">
    <property type="component" value="Unassembled WGS sequence"/>
</dbReference>
<gene>
    <name evidence="1" type="ORF">CHRIB12_LOCUS16599</name>
</gene>
<evidence type="ECO:0000313" key="1">
    <source>
        <dbReference type="EMBL" id="CAB5379368.1"/>
    </source>
</evidence>
<evidence type="ECO:0000313" key="2">
    <source>
        <dbReference type="Proteomes" id="UP000684084"/>
    </source>
</evidence>
<protein>
    <recommendedName>
        <fullName evidence="3">Serine-threonine/tyrosine-protein kinase catalytic domain-containing protein</fullName>
    </recommendedName>
</protein>
<organism evidence="1 2">
    <name type="scientific">Rhizophagus irregularis</name>
    <dbReference type="NCBI Taxonomy" id="588596"/>
    <lineage>
        <taxon>Eukaryota</taxon>
        <taxon>Fungi</taxon>
        <taxon>Fungi incertae sedis</taxon>
        <taxon>Mucoromycota</taxon>
        <taxon>Glomeromycotina</taxon>
        <taxon>Glomeromycetes</taxon>
        <taxon>Glomerales</taxon>
        <taxon>Glomeraceae</taxon>
        <taxon>Rhizophagus</taxon>
    </lineage>
</organism>
<accession>A0A915ZL50</accession>
<dbReference type="OrthoDB" id="544350at2759"/>
<dbReference type="EMBL" id="CAGKOT010000040">
    <property type="protein sequence ID" value="CAB5379368.1"/>
    <property type="molecule type" value="Genomic_DNA"/>
</dbReference>
<dbReference type="VEuPathDB" id="FungiDB:RhiirFUN_007809"/>